<dbReference type="EMBL" id="JAUSQZ010000001">
    <property type="protein sequence ID" value="MDP9826613.1"/>
    <property type="molecule type" value="Genomic_DNA"/>
</dbReference>
<organism evidence="1 2">
    <name type="scientific">Kineosporia succinea</name>
    <dbReference type="NCBI Taxonomy" id="84632"/>
    <lineage>
        <taxon>Bacteria</taxon>
        <taxon>Bacillati</taxon>
        <taxon>Actinomycetota</taxon>
        <taxon>Actinomycetes</taxon>
        <taxon>Kineosporiales</taxon>
        <taxon>Kineosporiaceae</taxon>
        <taxon>Kineosporia</taxon>
    </lineage>
</organism>
<evidence type="ECO:0000313" key="1">
    <source>
        <dbReference type="EMBL" id="MDP9826613.1"/>
    </source>
</evidence>
<accession>A0ABT9P1Q4</accession>
<reference evidence="1 2" key="1">
    <citation type="submission" date="2023-07" db="EMBL/GenBank/DDBJ databases">
        <title>Sequencing the genomes of 1000 actinobacteria strains.</title>
        <authorList>
            <person name="Klenk H.-P."/>
        </authorList>
    </citation>
    <scope>NUCLEOTIDE SEQUENCE [LARGE SCALE GENOMIC DNA]</scope>
    <source>
        <strain evidence="1 2">DSM 44388</strain>
    </source>
</reference>
<comment type="caution">
    <text evidence="1">The sequence shown here is derived from an EMBL/GenBank/DDBJ whole genome shotgun (WGS) entry which is preliminary data.</text>
</comment>
<evidence type="ECO:0008006" key="3">
    <source>
        <dbReference type="Google" id="ProtNLM"/>
    </source>
</evidence>
<dbReference type="RefSeq" id="WP_307241591.1">
    <property type="nucleotide sequence ID" value="NZ_JAUSQZ010000001.1"/>
</dbReference>
<name>A0ABT9P1Q4_9ACTN</name>
<keyword evidence="2" id="KW-1185">Reference proteome</keyword>
<dbReference type="Proteomes" id="UP001235712">
    <property type="component" value="Unassembled WGS sequence"/>
</dbReference>
<sequence length="207" mass="21536">MKRSVTVVAIGLVLVAVAAGIWLLRGAEPGADVPAAQSRALTGDPTVGELTSTYLGADPPQAGPVATGQGVIYASDRTTYQRFESPGTLKILAVDVSESSTHVRISLSAEKELTLDNSEYVESTLPGFHTAVLVSEQADVSMTGARWTGTNDLWGDCTCGSRPKVIDADGVEVSLLFPALADSATEIQLKIPGFVPLTAPVTRVGTP</sequence>
<protein>
    <recommendedName>
        <fullName evidence="3">DUF4352 domain-containing protein</fullName>
    </recommendedName>
</protein>
<proteinExistence type="predicted"/>
<gene>
    <name evidence="1" type="ORF">J2S57_002362</name>
</gene>
<evidence type="ECO:0000313" key="2">
    <source>
        <dbReference type="Proteomes" id="UP001235712"/>
    </source>
</evidence>